<feature type="domain" description="Peptidase M14" evidence="9">
    <location>
        <begin position="60"/>
        <end position="300"/>
    </location>
</feature>
<evidence type="ECO:0000256" key="1">
    <source>
        <dbReference type="ARBA" id="ARBA00001947"/>
    </source>
</evidence>
<dbReference type="AlphaFoldDB" id="A0A318J4W1"/>
<dbReference type="InterPro" id="IPR000834">
    <property type="entry name" value="Peptidase_M14"/>
</dbReference>
<keyword evidence="11" id="KW-1185">Reference proteome</keyword>
<name>A0A318J4W1_9BURK</name>
<evidence type="ECO:0000256" key="8">
    <source>
        <dbReference type="SAM" id="SignalP"/>
    </source>
</evidence>
<keyword evidence="3" id="KW-0645">Protease</keyword>
<dbReference type="PANTHER" id="PTHR11705:SF143">
    <property type="entry name" value="SLL0236 PROTEIN"/>
    <property type="match status" value="1"/>
</dbReference>
<evidence type="ECO:0000256" key="3">
    <source>
        <dbReference type="ARBA" id="ARBA00022670"/>
    </source>
</evidence>
<dbReference type="Gene3D" id="3.40.630.10">
    <property type="entry name" value="Zn peptidases"/>
    <property type="match status" value="1"/>
</dbReference>
<feature type="region of interest" description="Disordered" evidence="7">
    <location>
        <begin position="39"/>
        <end position="60"/>
    </location>
</feature>
<keyword evidence="5" id="KW-0862">Zinc</keyword>
<sequence>MPVVLFRSKFCASRCKKLGALFAVAGLLAMPSANSLSATPTPSSASVAPSLPAKSGAKPKTISDWCTPLVARLPKVSLADCKNSKLSPTGANSLNGFPVLFRDIKADAKHPQAIRVLLLGGIHGDEQTASSVVFKWMEAMQKSPLEFNWRIAPVVNPDGLLAPKPRRMNARGIDLNRNFPTPNWQKEAPSYWARVTRSDPRRYPGKAPISEPESRWVYETIERYKPDVIISVHAPFGVLDFDGPATPPNRFGRLIYNRVGVYPGSLGNYSGIHKDIPVVTIELPNATQMPPDAEVQRIWQDMQTWIRQNVAAPLKTAKN</sequence>
<evidence type="ECO:0000259" key="9">
    <source>
        <dbReference type="SMART" id="SM00631"/>
    </source>
</evidence>
<evidence type="ECO:0000313" key="10">
    <source>
        <dbReference type="EMBL" id="PXX42443.1"/>
    </source>
</evidence>
<dbReference type="GO" id="GO:0005615">
    <property type="term" value="C:extracellular space"/>
    <property type="evidence" value="ECO:0007669"/>
    <property type="project" value="TreeGrafter"/>
</dbReference>
<dbReference type="EMBL" id="QJKB01000005">
    <property type="protein sequence ID" value="PXX42443.1"/>
    <property type="molecule type" value="Genomic_DNA"/>
</dbReference>
<evidence type="ECO:0000256" key="4">
    <source>
        <dbReference type="ARBA" id="ARBA00022801"/>
    </source>
</evidence>
<keyword evidence="6" id="KW-0482">Metalloprotease</keyword>
<dbReference type="PANTHER" id="PTHR11705">
    <property type="entry name" value="PROTEASE FAMILY M14 CARBOXYPEPTIDASE A,B"/>
    <property type="match status" value="1"/>
</dbReference>
<evidence type="ECO:0000256" key="2">
    <source>
        <dbReference type="ARBA" id="ARBA00005988"/>
    </source>
</evidence>
<reference evidence="10 11" key="1">
    <citation type="submission" date="2018-05" db="EMBL/GenBank/DDBJ databases">
        <title>Genomic Encyclopedia of Type Strains, Phase IV (KMG-IV): sequencing the most valuable type-strain genomes for metagenomic binning, comparative biology and taxonomic classification.</title>
        <authorList>
            <person name="Goeker M."/>
        </authorList>
    </citation>
    <scope>NUCLEOTIDE SEQUENCE [LARGE SCALE GENOMIC DNA]</scope>
    <source>
        <strain evidence="10 11">DSM 19792</strain>
    </source>
</reference>
<evidence type="ECO:0000256" key="5">
    <source>
        <dbReference type="ARBA" id="ARBA00022833"/>
    </source>
</evidence>
<proteinExistence type="inferred from homology"/>
<evidence type="ECO:0000256" key="7">
    <source>
        <dbReference type="SAM" id="MobiDB-lite"/>
    </source>
</evidence>
<protein>
    <submittedName>
        <fullName evidence="10">Zinc carboxypeptidase</fullName>
    </submittedName>
</protein>
<keyword evidence="10" id="KW-0121">Carboxypeptidase</keyword>
<evidence type="ECO:0000256" key="6">
    <source>
        <dbReference type="ARBA" id="ARBA00023049"/>
    </source>
</evidence>
<feature type="chain" id="PRO_5016449945" evidence="8">
    <location>
        <begin position="39"/>
        <end position="319"/>
    </location>
</feature>
<organism evidence="10 11">
    <name type="scientific">Undibacterium pigrum</name>
    <dbReference type="NCBI Taxonomy" id="401470"/>
    <lineage>
        <taxon>Bacteria</taxon>
        <taxon>Pseudomonadati</taxon>
        <taxon>Pseudomonadota</taxon>
        <taxon>Betaproteobacteria</taxon>
        <taxon>Burkholderiales</taxon>
        <taxon>Oxalobacteraceae</taxon>
        <taxon>Undibacterium</taxon>
    </lineage>
</organism>
<dbReference type="Pfam" id="PF00246">
    <property type="entry name" value="Peptidase_M14"/>
    <property type="match status" value="1"/>
</dbReference>
<feature type="signal peptide" evidence="8">
    <location>
        <begin position="1"/>
        <end position="38"/>
    </location>
</feature>
<accession>A0A318J4W1</accession>
<dbReference type="SUPFAM" id="SSF53187">
    <property type="entry name" value="Zn-dependent exopeptidases"/>
    <property type="match status" value="1"/>
</dbReference>
<dbReference type="GO" id="GO:0004181">
    <property type="term" value="F:metallocarboxypeptidase activity"/>
    <property type="evidence" value="ECO:0007669"/>
    <property type="project" value="InterPro"/>
</dbReference>
<comment type="caution">
    <text evidence="10">The sequence shown here is derived from an EMBL/GenBank/DDBJ whole genome shotgun (WGS) entry which is preliminary data.</text>
</comment>
<dbReference type="SMART" id="SM00631">
    <property type="entry name" value="Zn_pept"/>
    <property type="match status" value="1"/>
</dbReference>
<dbReference type="GO" id="GO:0006508">
    <property type="term" value="P:proteolysis"/>
    <property type="evidence" value="ECO:0007669"/>
    <property type="project" value="UniProtKB-KW"/>
</dbReference>
<comment type="cofactor">
    <cofactor evidence="1">
        <name>Zn(2+)</name>
        <dbReference type="ChEBI" id="CHEBI:29105"/>
    </cofactor>
</comment>
<keyword evidence="8" id="KW-0732">Signal</keyword>
<evidence type="ECO:0000313" key="11">
    <source>
        <dbReference type="Proteomes" id="UP000247792"/>
    </source>
</evidence>
<gene>
    <name evidence="10" type="ORF">DFR42_105101</name>
</gene>
<comment type="similarity">
    <text evidence="2">Belongs to the peptidase M14 family.</text>
</comment>
<keyword evidence="4" id="KW-0378">Hydrolase</keyword>
<dbReference type="Proteomes" id="UP000247792">
    <property type="component" value="Unassembled WGS sequence"/>
</dbReference>
<dbReference type="GO" id="GO:0008270">
    <property type="term" value="F:zinc ion binding"/>
    <property type="evidence" value="ECO:0007669"/>
    <property type="project" value="InterPro"/>
</dbReference>
<feature type="compositionally biased region" description="Low complexity" evidence="7">
    <location>
        <begin position="39"/>
        <end position="55"/>
    </location>
</feature>